<sequence length="131" mass="14543">MFSNVKIDNGLFLDGKKLNCVKSYKLEQKERDDIAELTVNMDVRVFCKDDKPSDIKVGTIKADKPSGLRLADLANVIGEEVLVKVVYHKGAVPATNIYVPGSISGEDPKFLEKHVKTIRTNINALVIELED</sequence>
<name>A0A3E4V827_MEDGN</name>
<comment type="caution">
    <text evidence="1">The sequence shown here is derived from an EMBL/GenBank/DDBJ whole genome shotgun (WGS) entry which is preliminary data.</text>
</comment>
<gene>
    <name evidence="1" type="ORF">DXC31_06615</name>
</gene>
<organism evidence="1 2">
    <name type="scientific">Mediterraneibacter gnavus</name>
    <name type="common">Ruminococcus gnavus</name>
    <dbReference type="NCBI Taxonomy" id="33038"/>
    <lineage>
        <taxon>Bacteria</taxon>
        <taxon>Bacillati</taxon>
        <taxon>Bacillota</taxon>
        <taxon>Clostridia</taxon>
        <taxon>Lachnospirales</taxon>
        <taxon>Lachnospiraceae</taxon>
        <taxon>Mediterraneibacter</taxon>
    </lineage>
</organism>
<evidence type="ECO:0000313" key="1">
    <source>
        <dbReference type="EMBL" id="RGM23552.1"/>
    </source>
</evidence>
<reference evidence="1 2" key="1">
    <citation type="submission" date="2018-08" db="EMBL/GenBank/DDBJ databases">
        <title>A genome reference for cultivated species of the human gut microbiota.</title>
        <authorList>
            <person name="Zou Y."/>
            <person name="Xue W."/>
            <person name="Luo G."/>
        </authorList>
    </citation>
    <scope>NUCLEOTIDE SEQUENCE [LARGE SCALE GENOMIC DNA]</scope>
    <source>
        <strain evidence="1 2">TF01-20-2</strain>
    </source>
</reference>
<dbReference type="Proteomes" id="UP000260808">
    <property type="component" value="Unassembled WGS sequence"/>
</dbReference>
<accession>A0A3E4V827</accession>
<dbReference type="EMBL" id="QSSX01000012">
    <property type="protein sequence ID" value="RGM23552.1"/>
    <property type="molecule type" value="Genomic_DNA"/>
</dbReference>
<dbReference type="AlphaFoldDB" id="A0A3E4V827"/>
<dbReference type="RefSeq" id="WP_151165150.1">
    <property type="nucleotide sequence ID" value="NZ_JBCPGC010000003.1"/>
</dbReference>
<evidence type="ECO:0000313" key="2">
    <source>
        <dbReference type="Proteomes" id="UP000260808"/>
    </source>
</evidence>
<proteinExistence type="predicted"/>
<protein>
    <submittedName>
        <fullName evidence="1">Uncharacterized protein</fullName>
    </submittedName>
</protein>